<feature type="compositionally biased region" description="Polar residues" evidence="1">
    <location>
        <begin position="129"/>
        <end position="159"/>
    </location>
</feature>
<feature type="compositionally biased region" description="Polar residues" evidence="1">
    <location>
        <begin position="181"/>
        <end position="194"/>
    </location>
</feature>
<feature type="compositionally biased region" description="Basic and acidic residues" evidence="1">
    <location>
        <begin position="439"/>
        <end position="449"/>
    </location>
</feature>
<feature type="compositionally biased region" description="Low complexity" evidence="1">
    <location>
        <begin position="666"/>
        <end position="678"/>
    </location>
</feature>
<dbReference type="Gene3D" id="1.10.10.60">
    <property type="entry name" value="Homeodomain-like"/>
    <property type="match status" value="1"/>
</dbReference>
<feature type="compositionally biased region" description="Acidic residues" evidence="1">
    <location>
        <begin position="679"/>
        <end position="690"/>
    </location>
</feature>
<feature type="compositionally biased region" description="Polar residues" evidence="1">
    <location>
        <begin position="96"/>
        <end position="115"/>
    </location>
</feature>
<name>A0ABD2KB15_HETSC</name>
<feature type="region of interest" description="Disordered" evidence="1">
    <location>
        <begin position="95"/>
        <end position="163"/>
    </location>
</feature>
<feature type="compositionally biased region" description="Polar residues" evidence="1">
    <location>
        <begin position="284"/>
        <end position="297"/>
    </location>
</feature>
<feature type="compositionally biased region" description="Polar residues" evidence="1">
    <location>
        <begin position="428"/>
        <end position="438"/>
    </location>
</feature>
<feature type="region of interest" description="Disordered" evidence="1">
    <location>
        <begin position="178"/>
        <end position="215"/>
    </location>
</feature>
<feature type="compositionally biased region" description="Polar residues" evidence="1">
    <location>
        <begin position="484"/>
        <end position="493"/>
    </location>
</feature>
<sequence>MPFDVFVDDLFQTNYAHAKPQIPIKPSAGKQRNDHPTTSRFNTVPNRAKQTQTRRIDQPTTHQTDQSMIRGKGIEIGRQISDQSTTSRINIEANRTKQTQTRRIDQPTTHQTDQSMIRGKDIAIGGRQFSDQPTTSRINTEPNQTNRAKQTQTRPTDQLTTHRTDQSMIRGKDIAIGGRQFSDQPTTSRINTEPKQTKQTQITQTRPTDQLTTHRTDQSMIRGKGIEIGRQFSDQPTTSRINTEPKQTKQTQITQTRPTDQLTTHRTDQSMIRGKDIAIGGRQFSDQPTTSRINTEPKQTKQTQITQTRPTDQLTTHRTDQSMIRGKGIVMGGQVSDRSMASDQSIISVKDSKQTERQIFEKPTSSRNNTEPKRNKQTQTRRIDQPTAHRTDQSLIRAKSIVMERQFSDRSMASDQSTITTKGIVIGKQTSDQSMISTNERKRMEREISDQSTISTKGSDQSTISEIKPHPMMDNRKLKEKQTDPVQSLNISRSKTEPMGQKQTKRQLNDQPKFTRTKSDLLGNDKQTEKQMSRSNSEPAKRAYPKIKIIFPKSKYKELSKVIENEQPQSAREEPKTDEEKRQIVHQFIELKKKYLHLTDENCDLPFIEMEEKIAGEIGFQRSIIVCWKKEFDKNKKQKKMPIDAAVPTFIEEPQATVEEEDEVSSSESSADESASSLFEEEESESDSDQEFSNKKSLANKKRRSVGGGKQPLKYRKQLIDQYYSIKNAQNISDKKIAEHFGITRKTLYKWKKKHEAECVAQKQLTPFQNEDNVSKMEKLSTTITGKAPMMDKRSAKKVKIGGGTSVAKKLKIGTSAGSSSTAQKIDEKQQQHDKGTKSISNLF</sequence>
<feature type="compositionally biased region" description="Basic and acidic residues" evidence="1">
    <location>
        <begin position="825"/>
        <end position="837"/>
    </location>
</feature>
<feature type="compositionally biased region" description="Polar residues" evidence="1">
    <location>
        <begin position="336"/>
        <end position="347"/>
    </location>
</feature>
<feature type="compositionally biased region" description="Polar residues" evidence="1">
    <location>
        <begin position="450"/>
        <end position="465"/>
    </location>
</feature>
<feature type="region of interest" description="Disordered" evidence="1">
    <location>
        <begin position="281"/>
        <end position="319"/>
    </location>
</feature>
<dbReference type="EMBL" id="JBICCN010000036">
    <property type="protein sequence ID" value="KAL3100127.1"/>
    <property type="molecule type" value="Genomic_DNA"/>
</dbReference>
<comment type="caution">
    <text evidence="2">The sequence shown here is derived from an EMBL/GenBank/DDBJ whole genome shotgun (WGS) entry which is preliminary data.</text>
</comment>
<accession>A0ABD2KB15</accession>
<feature type="region of interest" description="Disordered" evidence="1">
    <location>
        <begin position="235"/>
        <end position="266"/>
    </location>
</feature>
<feature type="region of interest" description="Disordered" evidence="1">
    <location>
        <begin position="812"/>
        <end position="844"/>
    </location>
</feature>
<dbReference type="AlphaFoldDB" id="A0ABD2KB15"/>
<feature type="compositionally biased region" description="Basic and acidic residues" evidence="1">
    <location>
        <begin position="350"/>
        <end position="360"/>
    </location>
</feature>
<feature type="compositionally biased region" description="Basic and acidic residues" evidence="1">
    <location>
        <begin position="467"/>
        <end position="483"/>
    </location>
</feature>
<reference evidence="2 3" key="1">
    <citation type="submission" date="2024-10" db="EMBL/GenBank/DDBJ databases">
        <authorList>
            <person name="Kim D."/>
        </authorList>
    </citation>
    <scope>NUCLEOTIDE SEQUENCE [LARGE SCALE GENOMIC DNA]</scope>
    <source>
        <strain evidence="2">Taebaek</strain>
    </source>
</reference>
<evidence type="ECO:0000313" key="2">
    <source>
        <dbReference type="EMBL" id="KAL3100127.1"/>
    </source>
</evidence>
<evidence type="ECO:0000256" key="1">
    <source>
        <dbReference type="SAM" id="MobiDB-lite"/>
    </source>
</evidence>
<organism evidence="2 3">
    <name type="scientific">Heterodera schachtii</name>
    <name type="common">Sugarbeet cyst nematode worm</name>
    <name type="synonym">Tylenchus schachtii</name>
    <dbReference type="NCBI Taxonomy" id="97005"/>
    <lineage>
        <taxon>Eukaryota</taxon>
        <taxon>Metazoa</taxon>
        <taxon>Ecdysozoa</taxon>
        <taxon>Nematoda</taxon>
        <taxon>Chromadorea</taxon>
        <taxon>Rhabditida</taxon>
        <taxon>Tylenchina</taxon>
        <taxon>Tylenchomorpha</taxon>
        <taxon>Tylenchoidea</taxon>
        <taxon>Heteroderidae</taxon>
        <taxon>Heteroderinae</taxon>
        <taxon>Heterodera</taxon>
    </lineage>
</organism>
<feature type="compositionally biased region" description="Polar residues" evidence="1">
    <location>
        <begin position="38"/>
        <end position="66"/>
    </location>
</feature>
<feature type="region of interest" description="Disordered" evidence="1">
    <location>
        <begin position="332"/>
        <end position="543"/>
    </location>
</feature>
<protein>
    <submittedName>
        <fullName evidence="2">Uncharacterized protein</fullName>
    </submittedName>
</protein>
<feature type="region of interest" description="Disordered" evidence="1">
    <location>
        <begin position="645"/>
        <end position="710"/>
    </location>
</feature>
<feature type="compositionally biased region" description="Polar residues" evidence="1">
    <location>
        <begin position="409"/>
        <end position="421"/>
    </location>
</feature>
<keyword evidence="3" id="KW-1185">Reference proteome</keyword>
<feature type="region of interest" description="Disordered" evidence="1">
    <location>
        <begin position="21"/>
        <end position="66"/>
    </location>
</feature>
<proteinExistence type="predicted"/>
<feature type="compositionally biased region" description="Polar residues" evidence="1">
    <location>
        <begin position="235"/>
        <end position="245"/>
    </location>
</feature>
<feature type="compositionally biased region" description="Basic and acidic residues" evidence="1">
    <location>
        <begin position="381"/>
        <end position="392"/>
    </location>
</feature>
<evidence type="ECO:0000313" key="3">
    <source>
        <dbReference type="Proteomes" id="UP001620645"/>
    </source>
</evidence>
<dbReference type="Proteomes" id="UP001620645">
    <property type="component" value="Unassembled WGS sequence"/>
</dbReference>
<gene>
    <name evidence="2" type="ORF">niasHS_000738</name>
</gene>